<evidence type="ECO:0000313" key="3">
    <source>
        <dbReference type="Proteomes" id="UP000004903"/>
    </source>
</evidence>
<dbReference type="AlphaFoldDB" id="G5QPM0"/>
<keyword evidence="1" id="KW-0812">Transmembrane</keyword>
<keyword evidence="1" id="KW-1133">Transmembrane helix</keyword>
<proteinExistence type="predicted"/>
<evidence type="ECO:0000313" key="2">
    <source>
        <dbReference type="EMBL" id="EHC81892.1"/>
    </source>
</evidence>
<gene>
    <name evidence="2" type="ORF">LTSERUB_4975</name>
</gene>
<name>G5QPM0_SALRU</name>
<accession>G5QPM0</accession>
<organism evidence="2 3">
    <name type="scientific">Salmonella enterica subsp. enterica serovar Rubislaw str. A4-653</name>
    <dbReference type="NCBI Taxonomy" id="913081"/>
    <lineage>
        <taxon>Bacteria</taxon>
        <taxon>Pseudomonadati</taxon>
        <taxon>Pseudomonadota</taxon>
        <taxon>Gammaproteobacteria</taxon>
        <taxon>Enterobacterales</taxon>
        <taxon>Enterobacteriaceae</taxon>
        <taxon>Salmonella</taxon>
    </lineage>
</organism>
<dbReference type="EMBL" id="AFCT01001807">
    <property type="protein sequence ID" value="EHC81892.1"/>
    <property type="molecule type" value="Genomic_DNA"/>
</dbReference>
<evidence type="ECO:0000256" key="1">
    <source>
        <dbReference type="SAM" id="Phobius"/>
    </source>
</evidence>
<keyword evidence="1" id="KW-0472">Membrane</keyword>
<feature type="transmembrane region" description="Helical" evidence="1">
    <location>
        <begin position="157"/>
        <end position="185"/>
    </location>
</feature>
<comment type="caution">
    <text evidence="2">The sequence shown here is derived from an EMBL/GenBank/DDBJ whole genome shotgun (WGS) entry which is preliminary data.</text>
</comment>
<sequence>MVELTLNGLLCMPVFAPSCIEEGRGWQVGTSGCGAKSGRPEIERVQCFLDSITLRFPCLICHEFAPVISQSQRHFFLCKRIKVCEFFLILLKQSVFQRHLRTDFVELVMPVVFLTKVFAQPEHTEILLRKNGAGIYPVVFFRDKSVKRTAFVTDNRFVGLPLLIFSIVFIPPIFIGVHILFLVLVNLVLLTERSDRCRETLRSENDLSVIGIIRPAVVSSTPFYFVFSVLYFSGVICSVVTSDSLLAIGGEV</sequence>
<reference evidence="2 3" key="1">
    <citation type="journal article" date="2011" name="BMC Genomics">
        <title>Genome sequencing reveals diversification of virulence factor content and possible host adaptation in distinct subpopulations of Salmonella enterica.</title>
        <authorList>
            <person name="den Bakker H.C."/>
            <person name="Moreno Switt A.I."/>
            <person name="Govoni G."/>
            <person name="Cummings C.A."/>
            <person name="Ranieri M.L."/>
            <person name="Degoricija L."/>
            <person name="Hoelzer K."/>
            <person name="Rodriguez-Rivera L.D."/>
            <person name="Brown S."/>
            <person name="Bolchacova E."/>
            <person name="Furtado M.R."/>
            <person name="Wiedmann M."/>
        </authorList>
    </citation>
    <scope>NUCLEOTIDE SEQUENCE [LARGE SCALE GENOMIC DNA]</scope>
    <source>
        <strain evidence="2 3">A4-653</strain>
    </source>
</reference>
<dbReference type="PATRIC" id="fig|913081.3.peg.3850"/>
<dbReference type="Proteomes" id="UP000004903">
    <property type="component" value="Unassembled WGS sequence"/>
</dbReference>
<protein>
    <submittedName>
        <fullName evidence="2">Uncharacterized protein</fullName>
    </submittedName>
</protein>